<feature type="region of interest" description="Disordered" evidence="1">
    <location>
        <begin position="247"/>
        <end position="307"/>
    </location>
</feature>
<gene>
    <name evidence="3" type="ORF">CAMP_LOCUS17986</name>
</gene>
<evidence type="ECO:0000313" key="3">
    <source>
        <dbReference type="EMBL" id="CAI5455349.1"/>
    </source>
</evidence>
<sequence length="325" mass="36909">MRPQIILFAIASIILCCPDQPSDILLIIKATYYLSDTQWEMTKSLTQKIANSLNIGRTKSNSQMAVYLYDTLSEPKGIIEMGAYGRSSDLLTAVGKMNQLPCGSWCGEQNQKSDVEQISSILSKQVFTRHSKILIISVDYIDTYGLQTLISSTPNVVIQQVQIPQPQIAQQPYYNYYQAYYDNYRRYAGRYEQIYPYMHVEVPSQQYPYYPSNYDYSNWAGGVCYNLLGCQECLTPVASTNLEISTNLDSKNDSINSGDSKSQESVIIKPSKLDSKPKEKSEGVTEDEDYEYEITADPPGLKINKTPLLDEVHEKSIKDEYELQQ</sequence>
<dbReference type="InterPro" id="IPR036465">
    <property type="entry name" value="vWFA_dom_sf"/>
</dbReference>
<organism evidence="3 4">
    <name type="scientific">Caenorhabditis angaria</name>
    <dbReference type="NCBI Taxonomy" id="860376"/>
    <lineage>
        <taxon>Eukaryota</taxon>
        <taxon>Metazoa</taxon>
        <taxon>Ecdysozoa</taxon>
        <taxon>Nematoda</taxon>
        <taxon>Chromadorea</taxon>
        <taxon>Rhabditida</taxon>
        <taxon>Rhabditina</taxon>
        <taxon>Rhabditomorpha</taxon>
        <taxon>Rhabditoidea</taxon>
        <taxon>Rhabditidae</taxon>
        <taxon>Peloderinae</taxon>
        <taxon>Caenorhabditis</taxon>
    </lineage>
</organism>
<evidence type="ECO:0000313" key="4">
    <source>
        <dbReference type="Proteomes" id="UP001152747"/>
    </source>
</evidence>
<dbReference type="SUPFAM" id="SSF53300">
    <property type="entry name" value="vWA-like"/>
    <property type="match status" value="1"/>
</dbReference>
<keyword evidence="2" id="KW-0732">Signal</keyword>
<dbReference type="AlphaFoldDB" id="A0A9P1N8R9"/>
<feature type="compositionally biased region" description="Polar residues" evidence="1">
    <location>
        <begin position="247"/>
        <end position="265"/>
    </location>
</feature>
<reference evidence="3" key="1">
    <citation type="submission" date="2022-11" db="EMBL/GenBank/DDBJ databases">
        <authorList>
            <person name="Kikuchi T."/>
        </authorList>
    </citation>
    <scope>NUCLEOTIDE SEQUENCE</scope>
    <source>
        <strain evidence="3">PS1010</strain>
    </source>
</reference>
<feature type="compositionally biased region" description="Basic and acidic residues" evidence="1">
    <location>
        <begin position="271"/>
        <end position="283"/>
    </location>
</feature>
<evidence type="ECO:0000256" key="1">
    <source>
        <dbReference type="SAM" id="MobiDB-lite"/>
    </source>
</evidence>
<proteinExistence type="predicted"/>
<dbReference type="EMBL" id="CANHGI010000006">
    <property type="protein sequence ID" value="CAI5455349.1"/>
    <property type="molecule type" value="Genomic_DNA"/>
</dbReference>
<feature type="chain" id="PRO_5040509487" description="VWFA domain-containing protein" evidence="2">
    <location>
        <begin position="17"/>
        <end position="325"/>
    </location>
</feature>
<keyword evidence="4" id="KW-1185">Reference proteome</keyword>
<feature type="signal peptide" evidence="2">
    <location>
        <begin position="1"/>
        <end position="16"/>
    </location>
</feature>
<name>A0A9P1N8R9_9PELO</name>
<comment type="caution">
    <text evidence="3">The sequence shown here is derived from an EMBL/GenBank/DDBJ whole genome shotgun (WGS) entry which is preliminary data.</text>
</comment>
<dbReference type="Proteomes" id="UP001152747">
    <property type="component" value="Unassembled WGS sequence"/>
</dbReference>
<protein>
    <recommendedName>
        <fullName evidence="5">VWFA domain-containing protein</fullName>
    </recommendedName>
</protein>
<evidence type="ECO:0000256" key="2">
    <source>
        <dbReference type="SAM" id="SignalP"/>
    </source>
</evidence>
<dbReference type="OrthoDB" id="6022609at2759"/>
<accession>A0A9P1N8R9</accession>
<feature type="compositionally biased region" description="Acidic residues" evidence="1">
    <location>
        <begin position="284"/>
        <end position="294"/>
    </location>
</feature>
<evidence type="ECO:0008006" key="5">
    <source>
        <dbReference type="Google" id="ProtNLM"/>
    </source>
</evidence>